<sequence length="192" mass="21820">MEVPGFDVHREHQPHGSLIQSFFAFCPSQRTLSTSATTHLNMESWDGSSPSSQHPDSGIFSNRLSPNTQIHLFSPYASSLSNEDEARVCEPPSIVIDEKRLRRMISNRESARRSRMRKKQQIEELQSQVNQLQTVNRQLSQKVINLLENNHEILQENAQLKEKVSTLHMVLSDVFAPLRNSDDSSLKPKSAS</sequence>
<dbReference type="InterPro" id="IPR044521">
    <property type="entry name" value="AtbZIP8/43"/>
</dbReference>
<dbReference type="Proteomes" id="UP001165190">
    <property type="component" value="Unassembled WGS sequence"/>
</dbReference>
<dbReference type="PANTHER" id="PTHR46324">
    <property type="entry name" value="BASIC LEUCINE ZIPPER 43-RELATED"/>
    <property type="match status" value="1"/>
</dbReference>
<dbReference type="EMBL" id="BSYR01000045">
    <property type="protein sequence ID" value="GMJ05818.1"/>
    <property type="molecule type" value="Genomic_DNA"/>
</dbReference>
<proteinExistence type="predicted"/>
<gene>
    <name evidence="9" type="ORF">HRI_004251000</name>
</gene>
<dbReference type="GO" id="GO:0003700">
    <property type="term" value="F:DNA-binding transcription factor activity"/>
    <property type="evidence" value="ECO:0007669"/>
    <property type="project" value="InterPro"/>
</dbReference>
<keyword evidence="10" id="KW-1185">Reference proteome</keyword>
<feature type="region of interest" description="Disordered" evidence="7">
    <location>
        <begin position="43"/>
        <end position="63"/>
    </location>
</feature>
<dbReference type="PANTHER" id="PTHR46324:SF7">
    <property type="entry name" value="BASIC LEUCINE-ZIPPER 75"/>
    <property type="match status" value="1"/>
</dbReference>
<evidence type="ECO:0000256" key="5">
    <source>
        <dbReference type="ARBA" id="ARBA00023242"/>
    </source>
</evidence>
<dbReference type="CDD" id="cd14702">
    <property type="entry name" value="bZIP_plant_GBF1"/>
    <property type="match status" value="1"/>
</dbReference>
<feature type="domain" description="BZIP" evidence="8">
    <location>
        <begin position="97"/>
        <end position="160"/>
    </location>
</feature>
<evidence type="ECO:0000256" key="1">
    <source>
        <dbReference type="ARBA" id="ARBA00004123"/>
    </source>
</evidence>
<dbReference type="InterPro" id="IPR045314">
    <property type="entry name" value="bZIP_plant_GBF1"/>
</dbReference>
<dbReference type="Gene3D" id="1.20.5.170">
    <property type="match status" value="1"/>
</dbReference>
<keyword evidence="5" id="KW-0539">Nucleus</keyword>
<evidence type="ECO:0000256" key="2">
    <source>
        <dbReference type="ARBA" id="ARBA00023015"/>
    </source>
</evidence>
<reference evidence="9" key="1">
    <citation type="submission" date="2023-05" db="EMBL/GenBank/DDBJ databases">
        <title>Genome and transcriptome analyses reveal genes involved in the formation of fine ridges on petal epidermal cells in Hibiscus trionum.</title>
        <authorList>
            <person name="Koshimizu S."/>
            <person name="Masuda S."/>
            <person name="Ishii T."/>
            <person name="Shirasu K."/>
            <person name="Hoshino A."/>
            <person name="Arita M."/>
        </authorList>
    </citation>
    <scope>NUCLEOTIDE SEQUENCE</scope>
    <source>
        <strain evidence="9">Hamamatsu line</strain>
    </source>
</reference>
<organism evidence="9 10">
    <name type="scientific">Hibiscus trionum</name>
    <name type="common">Flower of an hour</name>
    <dbReference type="NCBI Taxonomy" id="183268"/>
    <lineage>
        <taxon>Eukaryota</taxon>
        <taxon>Viridiplantae</taxon>
        <taxon>Streptophyta</taxon>
        <taxon>Embryophyta</taxon>
        <taxon>Tracheophyta</taxon>
        <taxon>Spermatophyta</taxon>
        <taxon>Magnoliopsida</taxon>
        <taxon>eudicotyledons</taxon>
        <taxon>Gunneridae</taxon>
        <taxon>Pentapetalae</taxon>
        <taxon>rosids</taxon>
        <taxon>malvids</taxon>
        <taxon>Malvales</taxon>
        <taxon>Malvaceae</taxon>
        <taxon>Malvoideae</taxon>
        <taxon>Hibiscus</taxon>
    </lineage>
</organism>
<evidence type="ECO:0000256" key="6">
    <source>
        <dbReference type="SAM" id="Coils"/>
    </source>
</evidence>
<comment type="caution">
    <text evidence="9">The sequence shown here is derived from an EMBL/GenBank/DDBJ whole genome shotgun (WGS) entry which is preliminary data.</text>
</comment>
<dbReference type="OrthoDB" id="551672at2759"/>
<dbReference type="PROSITE" id="PS00036">
    <property type="entry name" value="BZIP_BASIC"/>
    <property type="match status" value="1"/>
</dbReference>
<dbReference type="PROSITE" id="PS50217">
    <property type="entry name" value="BZIP"/>
    <property type="match status" value="1"/>
</dbReference>
<keyword evidence="3" id="KW-0238">DNA-binding</keyword>
<keyword evidence="4" id="KW-0804">Transcription</keyword>
<feature type="coiled-coil region" evidence="6">
    <location>
        <begin position="108"/>
        <end position="164"/>
    </location>
</feature>
<evidence type="ECO:0000256" key="4">
    <source>
        <dbReference type="ARBA" id="ARBA00023163"/>
    </source>
</evidence>
<dbReference type="GO" id="GO:0046983">
    <property type="term" value="F:protein dimerization activity"/>
    <property type="evidence" value="ECO:0007669"/>
    <property type="project" value="UniProtKB-ARBA"/>
</dbReference>
<dbReference type="Pfam" id="PF00170">
    <property type="entry name" value="bZIP_1"/>
    <property type="match status" value="1"/>
</dbReference>
<evidence type="ECO:0000256" key="7">
    <source>
        <dbReference type="SAM" id="MobiDB-lite"/>
    </source>
</evidence>
<keyword evidence="2" id="KW-0805">Transcription regulation</keyword>
<evidence type="ECO:0000313" key="10">
    <source>
        <dbReference type="Proteomes" id="UP001165190"/>
    </source>
</evidence>
<dbReference type="SUPFAM" id="SSF57959">
    <property type="entry name" value="Leucine zipper domain"/>
    <property type="match status" value="1"/>
</dbReference>
<dbReference type="InterPro" id="IPR004827">
    <property type="entry name" value="bZIP"/>
</dbReference>
<evidence type="ECO:0000259" key="8">
    <source>
        <dbReference type="PROSITE" id="PS50217"/>
    </source>
</evidence>
<keyword evidence="6" id="KW-0175">Coiled coil</keyword>
<dbReference type="GO" id="GO:0003677">
    <property type="term" value="F:DNA binding"/>
    <property type="evidence" value="ECO:0007669"/>
    <property type="project" value="UniProtKB-KW"/>
</dbReference>
<dbReference type="FunFam" id="1.20.5.170:FF:000020">
    <property type="entry name" value="BZIP transcription factor"/>
    <property type="match status" value="1"/>
</dbReference>
<accession>A0A9W7J3N0</accession>
<comment type="subcellular location">
    <subcellularLocation>
        <location evidence="1">Nucleus</location>
    </subcellularLocation>
</comment>
<protein>
    <recommendedName>
        <fullName evidence="8">BZIP domain-containing protein</fullName>
    </recommendedName>
</protein>
<evidence type="ECO:0000256" key="3">
    <source>
        <dbReference type="ARBA" id="ARBA00023125"/>
    </source>
</evidence>
<dbReference type="InterPro" id="IPR046347">
    <property type="entry name" value="bZIP_sf"/>
</dbReference>
<dbReference type="GO" id="GO:0005634">
    <property type="term" value="C:nucleus"/>
    <property type="evidence" value="ECO:0007669"/>
    <property type="project" value="UniProtKB-SubCell"/>
</dbReference>
<evidence type="ECO:0000313" key="9">
    <source>
        <dbReference type="EMBL" id="GMJ05818.1"/>
    </source>
</evidence>
<dbReference type="SMART" id="SM00338">
    <property type="entry name" value="BRLZ"/>
    <property type="match status" value="1"/>
</dbReference>
<name>A0A9W7J3N0_HIBTR</name>
<dbReference type="AlphaFoldDB" id="A0A9W7J3N0"/>